<keyword evidence="3" id="KW-1185">Reference proteome</keyword>
<dbReference type="InterPro" id="IPR001279">
    <property type="entry name" value="Metallo-B-lactamas"/>
</dbReference>
<sequence>MSVIRTFTHDSVTGVKVGKYNLADNSTVHMFCLGETVIDTGPPNDQKAVARFFKGRPVRQILLTHHHEDHSGNAAFLSRMTGAPVYAHPAGFDLLREGFSIRMYQKVFWGSTPRVSPEPLAKAVATDGGHTLVPIHTPGHSPDHVCFWEPDRKWLFTGDLFLAPRVRMFRADEDLTGHLKSLKAVLDYDVETLFCAHKGVVADGHRMLEKKLTYYLELIHKVRGLHDEGHSPTEITRTLFGKKGLVGYISCNHMSSENLVRQCLTCTLT</sequence>
<evidence type="ECO:0000313" key="3">
    <source>
        <dbReference type="Proteomes" id="UP000507962"/>
    </source>
</evidence>
<accession>A0A4U8YQH3</accession>
<proteinExistence type="predicted"/>
<organism evidence="2 3">
    <name type="scientific">Desulfoluna butyratoxydans</name>
    <dbReference type="NCBI Taxonomy" id="231438"/>
    <lineage>
        <taxon>Bacteria</taxon>
        <taxon>Pseudomonadati</taxon>
        <taxon>Thermodesulfobacteriota</taxon>
        <taxon>Desulfobacteria</taxon>
        <taxon>Desulfobacterales</taxon>
        <taxon>Desulfolunaceae</taxon>
        <taxon>Desulfoluna</taxon>
    </lineage>
</organism>
<name>A0A4U8YQH3_9BACT</name>
<gene>
    <name evidence="2" type="ORF">MSL71_41920</name>
</gene>
<dbReference type="SMART" id="SM00849">
    <property type="entry name" value="Lactamase_B"/>
    <property type="match status" value="1"/>
</dbReference>
<dbReference type="EMBL" id="CAADHO010000009">
    <property type="protein sequence ID" value="VFQ46525.1"/>
    <property type="molecule type" value="Genomic_DNA"/>
</dbReference>
<dbReference type="SUPFAM" id="SSF56281">
    <property type="entry name" value="Metallo-hydrolase/oxidoreductase"/>
    <property type="match status" value="1"/>
</dbReference>
<protein>
    <submittedName>
        <fullName evidence="2">Metallo-beta-lactamase</fullName>
    </submittedName>
</protein>
<dbReference type="Pfam" id="PF00753">
    <property type="entry name" value="Lactamase_B"/>
    <property type="match status" value="1"/>
</dbReference>
<evidence type="ECO:0000313" key="2">
    <source>
        <dbReference type="EMBL" id="VFQ46525.1"/>
    </source>
</evidence>
<feature type="domain" description="Metallo-beta-lactamase" evidence="1">
    <location>
        <begin position="27"/>
        <end position="197"/>
    </location>
</feature>
<dbReference type="Gene3D" id="3.60.15.10">
    <property type="entry name" value="Ribonuclease Z/Hydroxyacylglutathione hydrolase-like"/>
    <property type="match status" value="1"/>
</dbReference>
<reference evidence="2 3" key="1">
    <citation type="submission" date="2019-03" db="EMBL/GenBank/DDBJ databases">
        <authorList>
            <person name="Nijsse B."/>
        </authorList>
    </citation>
    <scope>NUCLEOTIDE SEQUENCE [LARGE SCALE GENOMIC DNA]</scope>
    <source>
        <strain evidence="2">Desulfoluna butyratoxydans MSL71</strain>
    </source>
</reference>
<dbReference type="AlphaFoldDB" id="A0A4U8YQH3"/>
<dbReference type="InterPro" id="IPR036866">
    <property type="entry name" value="RibonucZ/Hydroxyglut_hydro"/>
</dbReference>
<dbReference type="Proteomes" id="UP000507962">
    <property type="component" value="Unassembled WGS sequence"/>
</dbReference>
<dbReference type="InterPro" id="IPR050855">
    <property type="entry name" value="NDM-1-like"/>
</dbReference>
<evidence type="ECO:0000259" key="1">
    <source>
        <dbReference type="SMART" id="SM00849"/>
    </source>
</evidence>
<dbReference type="RefSeq" id="WP_180144406.1">
    <property type="nucleotide sequence ID" value="NZ_CAADHO010000009.1"/>
</dbReference>
<dbReference type="PANTHER" id="PTHR42951">
    <property type="entry name" value="METALLO-BETA-LACTAMASE DOMAIN-CONTAINING"/>
    <property type="match status" value="1"/>
</dbReference>